<dbReference type="VEuPathDB" id="VectorBase:HLOH_055546"/>
<proteinExistence type="predicted"/>
<keyword evidence="3" id="KW-1185">Reference proteome</keyword>
<accession>A0A9J6GNC1</accession>
<evidence type="ECO:0000256" key="1">
    <source>
        <dbReference type="SAM" id="MobiDB-lite"/>
    </source>
</evidence>
<reference evidence="2 3" key="1">
    <citation type="journal article" date="2020" name="Cell">
        <title>Large-Scale Comparative Analyses of Tick Genomes Elucidate Their Genetic Diversity and Vector Capacities.</title>
        <authorList>
            <consortium name="Tick Genome and Microbiome Consortium (TIGMIC)"/>
            <person name="Jia N."/>
            <person name="Wang J."/>
            <person name="Shi W."/>
            <person name="Du L."/>
            <person name="Sun Y."/>
            <person name="Zhan W."/>
            <person name="Jiang J.F."/>
            <person name="Wang Q."/>
            <person name="Zhang B."/>
            <person name="Ji P."/>
            <person name="Bell-Sakyi L."/>
            <person name="Cui X.M."/>
            <person name="Yuan T.T."/>
            <person name="Jiang B.G."/>
            <person name="Yang W.F."/>
            <person name="Lam T.T."/>
            <person name="Chang Q.C."/>
            <person name="Ding S.J."/>
            <person name="Wang X.J."/>
            <person name="Zhu J.G."/>
            <person name="Ruan X.D."/>
            <person name="Zhao L."/>
            <person name="Wei J.T."/>
            <person name="Ye R.Z."/>
            <person name="Que T.C."/>
            <person name="Du C.H."/>
            <person name="Zhou Y.H."/>
            <person name="Cheng J.X."/>
            <person name="Dai P.F."/>
            <person name="Guo W.B."/>
            <person name="Han X.H."/>
            <person name="Huang E.J."/>
            <person name="Li L.F."/>
            <person name="Wei W."/>
            <person name="Gao Y.C."/>
            <person name="Liu J.Z."/>
            <person name="Shao H.Z."/>
            <person name="Wang X."/>
            <person name="Wang C.C."/>
            <person name="Yang T.C."/>
            <person name="Huo Q.B."/>
            <person name="Li W."/>
            <person name="Chen H.Y."/>
            <person name="Chen S.E."/>
            <person name="Zhou L.G."/>
            <person name="Ni X.B."/>
            <person name="Tian J.H."/>
            <person name="Sheng Y."/>
            <person name="Liu T."/>
            <person name="Pan Y.S."/>
            <person name="Xia L.Y."/>
            <person name="Li J."/>
            <person name="Zhao F."/>
            <person name="Cao W.C."/>
        </authorList>
    </citation>
    <scope>NUCLEOTIDE SEQUENCE [LARGE SCALE GENOMIC DNA]</scope>
    <source>
        <strain evidence="2">HaeL-2018</strain>
    </source>
</reference>
<protein>
    <submittedName>
        <fullName evidence="2">Uncharacterized protein</fullName>
    </submittedName>
</protein>
<sequence>MGEGFPRRELDWALNSCADSEVNNMYTPCAPPAAGERSRAALHRRERDWRPVASCGRGALSRCGQCGVVSEPHSASSAPRLSSGSCLARAGRQPPPATGHRSLAGHSSVATRDLHLSSALAVIIPAGWLLKPHFLLAGTAPFTELLSRRYGEVVPALVPTIFLS</sequence>
<name>A0A9J6GNC1_HAELO</name>
<organism evidence="2 3">
    <name type="scientific">Haemaphysalis longicornis</name>
    <name type="common">Bush tick</name>
    <dbReference type="NCBI Taxonomy" id="44386"/>
    <lineage>
        <taxon>Eukaryota</taxon>
        <taxon>Metazoa</taxon>
        <taxon>Ecdysozoa</taxon>
        <taxon>Arthropoda</taxon>
        <taxon>Chelicerata</taxon>
        <taxon>Arachnida</taxon>
        <taxon>Acari</taxon>
        <taxon>Parasitiformes</taxon>
        <taxon>Ixodida</taxon>
        <taxon>Ixodoidea</taxon>
        <taxon>Ixodidae</taxon>
        <taxon>Haemaphysalinae</taxon>
        <taxon>Haemaphysalis</taxon>
    </lineage>
</organism>
<dbReference type="Proteomes" id="UP000821853">
    <property type="component" value="Chromosome 5"/>
</dbReference>
<dbReference type="AlphaFoldDB" id="A0A9J6GNC1"/>
<evidence type="ECO:0000313" key="3">
    <source>
        <dbReference type="Proteomes" id="UP000821853"/>
    </source>
</evidence>
<feature type="compositionally biased region" description="Low complexity" evidence="1">
    <location>
        <begin position="74"/>
        <end position="85"/>
    </location>
</feature>
<dbReference type="EMBL" id="JABSTR010000007">
    <property type="protein sequence ID" value="KAH9376055.1"/>
    <property type="molecule type" value="Genomic_DNA"/>
</dbReference>
<feature type="region of interest" description="Disordered" evidence="1">
    <location>
        <begin position="70"/>
        <end position="105"/>
    </location>
</feature>
<comment type="caution">
    <text evidence="2">The sequence shown here is derived from an EMBL/GenBank/DDBJ whole genome shotgun (WGS) entry which is preliminary data.</text>
</comment>
<gene>
    <name evidence="2" type="ORF">HPB48_017665</name>
</gene>
<evidence type="ECO:0000313" key="2">
    <source>
        <dbReference type="EMBL" id="KAH9376055.1"/>
    </source>
</evidence>